<dbReference type="Proteomes" id="UP001501570">
    <property type="component" value="Unassembled WGS sequence"/>
</dbReference>
<feature type="region of interest" description="Disordered" evidence="1">
    <location>
        <begin position="1"/>
        <end position="23"/>
    </location>
</feature>
<protein>
    <recommendedName>
        <fullName evidence="4">Transposase DDE domain-containing protein</fullName>
    </recommendedName>
</protein>
<proteinExistence type="predicted"/>
<dbReference type="EMBL" id="BAABJQ010000016">
    <property type="protein sequence ID" value="GAA5192062.1"/>
    <property type="molecule type" value="Genomic_DNA"/>
</dbReference>
<feature type="region of interest" description="Disordered" evidence="1">
    <location>
        <begin position="55"/>
        <end position="96"/>
    </location>
</feature>
<keyword evidence="3" id="KW-1185">Reference proteome</keyword>
<evidence type="ECO:0000313" key="3">
    <source>
        <dbReference type="Proteomes" id="UP001501570"/>
    </source>
</evidence>
<gene>
    <name evidence="2" type="ORF">GCM10023322_50840</name>
</gene>
<reference evidence="3" key="1">
    <citation type="journal article" date="2019" name="Int. J. Syst. Evol. Microbiol.">
        <title>The Global Catalogue of Microorganisms (GCM) 10K type strain sequencing project: providing services to taxonomists for standard genome sequencing and annotation.</title>
        <authorList>
            <consortium name="The Broad Institute Genomics Platform"/>
            <consortium name="The Broad Institute Genome Sequencing Center for Infectious Disease"/>
            <person name="Wu L."/>
            <person name="Ma J."/>
        </authorList>
    </citation>
    <scope>NUCLEOTIDE SEQUENCE [LARGE SCALE GENOMIC DNA]</scope>
    <source>
        <strain evidence="3">JCM 18304</strain>
    </source>
</reference>
<organism evidence="2 3">
    <name type="scientific">Rugosimonospora acidiphila</name>
    <dbReference type="NCBI Taxonomy" id="556531"/>
    <lineage>
        <taxon>Bacteria</taxon>
        <taxon>Bacillati</taxon>
        <taxon>Actinomycetota</taxon>
        <taxon>Actinomycetes</taxon>
        <taxon>Micromonosporales</taxon>
        <taxon>Micromonosporaceae</taxon>
        <taxon>Rugosimonospora</taxon>
    </lineage>
</organism>
<name>A0ABP9S9H6_9ACTN</name>
<evidence type="ECO:0000313" key="2">
    <source>
        <dbReference type="EMBL" id="GAA5192062.1"/>
    </source>
</evidence>
<accession>A0ABP9S9H6</accession>
<evidence type="ECO:0000256" key="1">
    <source>
        <dbReference type="SAM" id="MobiDB-lite"/>
    </source>
</evidence>
<feature type="compositionally biased region" description="Basic and acidic residues" evidence="1">
    <location>
        <begin position="1"/>
        <end position="19"/>
    </location>
</feature>
<comment type="caution">
    <text evidence="2">The sequence shown here is derived from an EMBL/GenBank/DDBJ whole genome shotgun (WGS) entry which is preliminary data.</text>
</comment>
<evidence type="ECO:0008006" key="4">
    <source>
        <dbReference type="Google" id="ProtNLM"/>
    </source>
</evidence>
<sequence length="157" mass="17308">MPVADRRRERGHARDERRAPKVTSLAAWQADGAELSDLIRGHRAIEDRLHYVGDVNNPHGGPHPEVITADTAPRSDSTPTLHTHRPGSSARSPNRTCESPRIAALQCYCVFGCGWVLPWQRAQTIAVFRRLSRMAAKRLKNKLSGCFEGPHGDGVAS</sequence>